<evidence type="ECO:0000256" key="5">
    <source>
        <dbReference type="ARBA" id="ARBA00023239"/>
    </source>
</evidence>
<dbReference type="GO" id="GO:0046496">
    <property type="term" value="P:nicotinamide nucleotide metabolic process"/>
    <property type="evidence" value="ECO:0007669"/>
    <property type="project" value="UniProtKB-UniRule"/>
</dbReference>
<comment type="cofactor">
    <cofactor evidence="6">
        <name>Mg(2+)</name>
        <dbReference type="ChEBI" id="CHEBI:18420"/>
    </cofactor>
</comment>
<dbReference type="EC" id="4.2.1.136" evidence="6"/>
<dbReference type="SUPFAM" id="SSF53613">
    <property type="entry name" value="Ribokinase-like"/>
    <property type="match status" value="1"/>
</dbReference>
<dbReference type="PANTHER" id="PTHR12592:SF0">
    <property type="entry name" value="ATP-DEPENDENT (S)-NAD(P)H-HYDRATE DEHYDRATASE"/>
    <property type="match status" value="1"/>
</dbReference>
<evidence type="ECO:0000256" key="2">
    <source>
        <dbReference type="ARBA" id="ARBA00022840"/>
    </source>
</evidence>
<accession>A0A518BQJ2</accession>
<dbReference type="AlphaFoldDB" id="A0A518BQJ2"/>
<keyword evidence="1 6" id="KW-0547">Nucleotide-binding</keyword>
<dbReference type="Pfam" id="PF01256">
    <property type="entry name" value="Carb_kinase"/>
    <property type="match status" value="1"/>
</dbReference>
<feature type="binding site" evidence="6">
    <location>
        <position position="117"/>
    </location>
    <ligand>
        <name>(6S)-NADPHX</name>
        <dbReference type="ChEBI" id="CHEBI:64076"/>
    </ligand>
</feature>
<dbReference type="GO" id="GO:0052855">
    <property type="term" value="F:ADP-dependent NAD(P)H-hydrate dehydratase activity"/>
    <property type="evidence" value="ECO:0007669"/>
    <property type="project" value="UniProtKB-UniRule"/>
</dbReference>
<feature type="domain" description="YjeF C-terminal" evidence="8">
    <location>
        <begin position="7"/>
        <end position="296"/>
    </location>
</feature>
<comment type="subunit">
    <text evidence="6">Homotetramer.</text>
</comment>
<keyword evidence="4 6" id="KW-0520">NAD</keyword>
<comment type="function">
    <text evidence="6">Catalyzes the dehydration of the S-form of NAD(P)HX at the expense of ADP, which is converted to AMP. Together with NAD(P)HX epimerase, which catalyzes the epimerization of the S- and R-forms, the enzyme allows the repair of both epimers of NAD(P)HX, a damaged form of NAD(P)H that is a result of enzymatic or heat-dependent hydration.</text>
</comment>
<feature type="binding site" evidence="6">
    <location>
        <position position="168"/>
    </location>
    <ligand>
        <name>(6S)-NADPHX</name>
        <dbReference type="ChEBI" id="CHEBI:64076"/>
    </ligand>
</feature>
<keyword evidence="5 6" id="KW-0456">Lyase</keyword>
<dbReference type="HAMAP" id="MF_01965">
    <property type="entry name" value="NADHX_dehydratase"/>
    <property type="match status" value="1"/>
</dbReference>
<dbReference type="Proteomes" id="UP000316921">
    <property type="component" value="Chromosome"/>
</dbReference>
<comment type="catalytic activity">
    <reaction evidence="6">
        <text>(6S)-NADPHX + ADP = AMP + phosphate + NADPH + H(+)</text>
        <dbReference type="Rhea" id="RHEA:32235"/>
        <dbReference type="ChEBI" id="CHEBI:15378"/>
        <dbReference type="ChEBI" id="CHEBI:43474"/>
        <dbReference type="ChEBI" id="CHEBI:57783"/>
        <dbReference type="ChEBI" id="CHEBI:64076"/>
        <dbReference type="ChEBI" id="CHEBI:456215"/>
        <dbReference type="ChEBI" id="CHEBI:456216"/>
        <dbReference type="EC" id="4.2.1.136"/>
    </reaction>
</comment>
<dbReference type="InterPro" id="IPR000631">
    <property type="entry name" value="CARKD"/>
</dbReference>
<dbReference type="GO" id="GO:0005524">
    <property type="term" value="F:ATP binding"/>
    <property type="evidence" value="ECO:0007669"/>
    <property type="project" value="UniProtKB-KW"/>
</dbReference>
<dbReference type="NCBIfam" id="TIGR00196">
    <property type="entry name" value="yjeF_cterm"/>
    <property type="match status" value="1"/>
</dbReference>
<evidence type="ECO:0000256" key="3">
    <source>
        <dbReference type="ARBA" id="ARBA00022857"/>
    </source>
</evidence>
<keyword evidence="10" id="KW-1185">Reference proteome</keyword>
<organism evidence="9 10">
    <name type="scientific">Engelhardtia mirabilis</name>
    <dbReference type="NCBI Taxonomy" id="2528011"/>
    <lineage>
        <taxon>Bacteria</taxon>
        <taxon>Pseudomonadati</taxon>
        <taxon>Planctomycetota</taxon>
        <taxon>Planctomycetia</taxon>
        <taxon>Planctomycetia incertae sedis</taxon>
        <taxon>Engelhardtia</taxon>
    </lineage>
</organism>
<dbReference type="EMBL" id="CP036287">
    <property type="protein sequence ID" value="QDU69243.1"/>
    <property type="molecule type" value="Genomic_DNA"/>
</dbReference>
<reference evidence="9 10" key="1">
    <citation type="submission" date="2019-02" db="EMBL/GenBank/DDBJ databases">
        <title>Deep-cultivation of Planctomycetes and their phenomic and genomic characterization uncovers novel biology.</title>
        <authorList>
            <person name="Wiegand S."/>
            <person name="Jogler M."/>
            <person name="Boedeker C."/>
            <person name="Pinto D."/>
            <person name="Vollmers J."/>
            <person name="Rivas-Marin E."/>
            <person name="Kohn T."/>
            <person name="Peeters S.H."/>
            <person name="Heuer A."/>
            <person name="Rast P."/>
            <person name="Oberbeckmann S."/>
            <person name="Bunk B."/>
            <person name="Jeske O."/>
            <person name="Meyerdierks A."/>
            <person name="Storesund J.E."/>
            <person name="Kallscheuer N."/>
            <person name="Luecker S."/>
            <person name="Lage O.M."/>
            <person name="Pohl T."/>
            <person name="Merkel B.J."/>
            <person name="Hornburger P."/>
            <person name="Mueller R.-W."/>
            <person name="Bruemmer F."/>
            <person name="Labrenz M."/>
            <person name="Spormann A.M."/>
            <person name="Op den Camp H."/>
            <person name="Overmann J."/>
            <person name="Amann R."/>
            <person name="Jetten M.S.M."/>
            <person name="Mascher T."/>
            <person name="Medema M.H."/>
            <person name="Devos D.P."/>
            <person name="Kaster A.-K."/>
            <person name="Ovreas L."/>
            <person name="Rohde M."/>
            <person name="Galperin M.Y."/>
            <person name="Jogler C."/>
        </authorList>
    </citation>
    <scope>NUCLEOTIDE SEQUENCE [LARGE SCALE GENOMIC DNA]</scope>
    <source>
        <strain evidence="9 10">Pla133</strain>
    </source>
</reference>
<dbReference type="PROSITE" id="PS51383">
    <property type="entry name" value="YJEF_C_3"/>
    <property type="match status" value="1"/>
</dbReference>
<keyword evidence="3 6" id="KW-0521">NADP</keyword>
<feature type="binding site" evidence="6">
    <location>
        <position position="234"/>
    </location>
    <ligand>
        <name>(6S)-NADPHX</name>
        <dbReference type="ChEBI" id="CHEBI:64076"/>
    </ligand>
</feature>
<evidence type="ECO:0000256" key="7">
    <source>
        <dbReference type="SAM" id="MobiDB-lite"/>
    </source>
</evidence>
<comment type="catalytic activity">
    <reaction evidence="6">
        <text>(6S)-NADHX + ADP = AMP + phosphate + NADH + H(+)</text>
        <dbReference type="Rhea" id="RHEA:32223"/>
        <dbReference type="ChEBI" id="CHEBI:15378"/>
        <dbReference type="ChEBI" id="CHEBI:43474"/>
        <dbReference type="ChEBI" id="CHEBI:57945"/>
        <dbReference type="ChEBI" id="CHEBI:64074"/>
        <dbReference type="ChEBI" id="CHEBI:456215"/>
        <dbReference type="ChEBI" id="CHEBI:456216"/>
        <dbReference type="EC" id="4.2.1.136"/>
    </reaction>
</comment>
<evidence type="ECO:0000313" key="10">
    <source>
        <dbReference type="Proteomes" id="UP000316921"/>
    </source>
</evidence>
<evidence type="ECO:0000256" key="1">
    <source>
        <dbReference type="ARBA" id="ARBA00022741"/>
    </source>
</evidence>
<dbReference type="CDD" id="cd01171">
    <property type="entry name" value="YXKO-related"/>
    <property type="match status" value="1"/>
</dbReference>
<sequence length="304" mass="31425">MRELSVPHPSRVPSLPRLHEDAHKGHAGRVLILAGSASMPGAALLCARAASRGGAGLLTLASFDRRPLDSLPALVPEALLLDLRALAKGARETSALVAALRNALEGRRDDACAAGPGLGVNKRTRAAVELLLEHFDGPLLLDADALGVFAGSPQSLRREGAPVLITPHPGEAARLLGREVPADDEGRTRAARELATLTGAVVALKGARTVVTDGENAELNTTGNPALATGGSGDVLTGLAASYLARRSPAWSAYDCLRAAVWVHGRAGDLSAANRGELGTVASDLIGELPDAQRRIEVDPEARP</sequence>
<gene>
    <name evidence="6" type="primary">nnrD</name>
    <name evidence="9" type="ORF">Pla133_43600</name>
</gene>
<feature type="region of interest" description="Disordered" evidence="7">
    <location>
        <begin position="1"/>
        <end position="20"/>
    </location>
</feature>
<protein>
    <recommendedName>
        <fullName evidence="6">ADP-dependent (S)-NAD(P)H-hydrate dehydratase</fullName>
        <ecNumber evidence="6">4.2.1.136</ecNumber>
    </recommendedName>
    <alternativeName>
        <fullName evidence="6">ADP-dependent NAD(P)HX dehydratase</fullName>
    </alternativeName>
</protein>
<evidence type="ECO:0000256" key="4">
    <source>
        <dbReference type="ARBA" id="ARBA00023027"/>
    </source>
</evidence>
<dbReference type="Gene3D" id="3.40.1190.20">
    <property type="match status" value="1"/>
</dbReference>
<dbReference type="PANTHER" id="PTHR12592">
    <property type="entry name" value="ATP-DEPENDENT (S)-NAD(P)H-HYDRATE DEHYDRATASE FAMILY MEMBER"/>
    <property type="match status" value="1"/>
</dbReference>
<evidence type="ECO:0000259" key="8">
    <source>
        <dbReference type="PROSITE" id="PS51383"/>
    </source>
</evidence>
<dbReference type="GO" id="GO:0052856">
    <property type="term" value="F:NAD(P)HX epimerase activity"/>
    <property type="evidence" value="ECO:0007669"/>
    <property type="project" value="TreeGrafter"/>
</dbReference>
<evidence type="ECO:0000313" key="9">
    <source>
        <dbReference type="EMBL" id="QDU69243.1"/>
    </source>
</evidence>
<feature type="binding site" evidence="6">
    <location>
        <position position="42"/>
    </location>
    <ligand>
        <name>(6S)-NADPHX</name>
        <dbReference type="ChEBI" id="CHEBI:64076"/>
    </ligand>
</feature>
<dbReference type="RefSeq" id="WP_145068964.1">
    <property type="nucleotide sequence ID" value="NZ_CP036287.1"/>
</dbReference>
<feature type="binding site" evidence="6">
    <location>
        <begin position="205"/>
        <end position="209"/>
    </location>
    <ligand>
        <name>AMP</name>
        <dbReference type="ChEBI" id="CHEBI:456215"/>
    </ligand>
</feature>
<comment type="similarity">
    <text evidence="6">Belongs to the NnrD/CARKD family.</text>
</comment>
<proteinExistence type="inferred from homology"/>
<keyword evidence="2 6" id="KW-0067">ATP-binding</keyword>
<name>A0A518BQJ2_9BACT</name>
<feature type="binding site" evidence="6">
    <location>
        <position position="233"/>
    </location>
    <ligand>
        <name>AMP</name>
        <dbReference type="ChEBI" id="CHEBI:456215"/>
    </ligand>
</feature>
<evidence type="ECO:0000256" key="6">
    <source>
        <dbReference type="HAMAP-Rule" id="MF_01965"/>
    </source>
</evidence>
<dbReference type="GO" id="GO:0110051">
    <property type="term" value="P:metabolite repair"/>
    <property type="evidence" value="ECO:0007669"/>
    <property type="project" value="TreeGrafter"/>
</dbReference>
<dbReference type="InterPro" id="IPR029056">
    <property type="entry name" value="Ribokinase-like"/>
</dbReference>
<dbReference type="KEGG" id="pbap:Pla133_43600"/>